<evidence type="ECO:0000313" key="3">
    <source>
        <dbReference type="Proteomes" id="UP001302676"/>
    </source>
</evidence>
<proteinExistence type="predicted"/>
<dbReference type="AlphaFoldDB" id="A0AAN6ZRZ3"/>
<dbReference type="Proteomes" id="UP001302676">
    <property type="component" value="Unassembled WGS sequence"/>
</dbReference>
<dbReference type="GeneID" id="87819276"/>
<reference evidence="2" key="2">
    <citation type="submission" date="2023-05" db="EMBL/GenBank/DDBJ databases">
        <authorList>
            <consortium name="Lawrence Berkeley National Laboratory"/>
            <person name="Steindorff A."/>
            <person name="Hensen N."/>
            <person name="Bonometti L."/>
            <person name="Westerberg I."/>
            <person name="Brannstrom I.O."/>
            <person name="Guillou S."/>
            <person name="Cros-Aarteil S."/>
            <person name="Calhoun S."/>
            <person name="Haridas S."/>
            <person name="Kuo A."/>
            <person name="Mondo S."/>
            <person name="Pangilinan J."/>
            <person name="Riley R."/>
            <person name="Labutti K."/>
            <person name="Andreopoulos B."/>
            <person name="Lipzen A."/>
            <person name="Chen C."/>
            <person name="Yanf M."/>
            <person name="Daum C."/>
            <person name="Ng V."/>
            <person name="Clum A."/>
            <person name="Ohm R."/>
            <person name="Martin F."/>
            <person name="Silar P."/>
            <person name="Natvig D."/>
            <person name="Lalanne C."/>
            <person name="Gautier V."/>
            <person name="Ament-Velasquez S.L."/>
            <person name="Kruys A."/>
            <person name="Hutchinson M.I."/>
            <person name="Powell A.J."/>
            <person name="Barry K."/>
            <person name="Miller A.N."/>
            <person name="Grigoriev I.V."/>
            <person name="Debuchy R."/>
            <person name="Gladieux P."/>
            <person name="Thoren M.H."/>
            <person name="Johannesson H."/>
        </authorList>
    </citation>
    <scope>NUCLEOTIDE SEQUENCE</scope>
    <source>
        <strain evidence="2">CBS 141.50</strain>
    </source>
</reference>
<feature type="region of interest" description="Disordered" evidence="1">
    <location>
        <begin position="456"/>
        <end position="557"/>
    </location>
</feature>
<keyword evidence="3" id="KW-1185">Reference proteome</keyword>
<dbReference type="RefSeq" id="XP_062641235.1">
    <property type="nucleotide sequence ID" value="XM_062782663.1"/>
</dbReference>
<evidence type="ECO:0000256" key="1">
    <source>
        <dbReference type="SAM" id="MobiDB-lite"/>
    </source>
</evidence>
<feature type="compositionally biased region" description="Basic and acidic residues" evidence="1">
    <location>
        <begin position="489"/>
        <end position="502"/>
    </location>
</feature>
<organism evidence="2 3">
    <name type="scientific">Dichotomopilus funicola</name>
    <dbReference type="NCBI Taxonomy" id="1934379"/>
    <lineage>
        <taxon>Eukaryota</taxon>
        <taxon>Fungi</taxon>
        <taxon>Dikarya</taxon>
        <taxon>Ascomycota</taxon>
        <taxon>Pezizomycotina</taxon>
        <taxon>Sordariomycetes</taxon>
        <taxon>Sordariomycetidae</taxon>
        <taxon>Sordariales</taxon>
        <taxon>Chaetomiaceae</taxon>
        <taxon>Dichotomopilus</taxon>
    </lineage>
</organism>
<evidence type="ECO:0000313" key="2">
    <source>
        <dbReference type="EMBL" id="KAK4147864.1"/>
    </source>
</evidence>
<protein>
    <submittedName>
        <fullName evidence="2">Uncharacterized protein</fullName>
    </submittedName>
</protein>
<sequence>MASLSEFYLTTLWSYKPETVKRMIEEMSCMGFDGAEFTYDSEYDWFKVTCPSSQEDAIRMSFDVVARDFEEKAFDGYEDDMLDYNDILKDRFDNEWFSQNQEADSHDGIAEPNEADIHPGALVGSPITDVWDDLDKNNEPYTVEEILQEKDQVLLEKELGVRLEPWLKGKLVRLEGPTRESIDTAFERLRGLLIFRKRLPRLVHISHVVYAENHAKEDAPGFTADIRYLANIDPKLASSTLVDHTLVEQLDETYKMIYRQGCSIRVCLWAPSRNCYVSMFGPKVDVRLRDRTILRRPPTMTFRVAERVEFVGEEAIAAANMVNEWIDRIAPAAHDEPNPVTETRPVAGEREIGGRGDLLDFANGGQASCLGTPDTTISGSLSKRPKPIDSAADPIQAPRQNLAALGIKQDITALNMPTGSRDLELPFTGDDCLVDMFAAVQTSAVGSPVEKVKWGMSPLIPSPAETPRSGSAAPDRQAPGRRGNPTQTLDREPPAPRSDFRHPQSGATERPTGSVKTTSSATGQTTKSVDAGDSVNLRRPSPMQHQHRAVATKSEDERPGQMFVTEEFVDELEGALTRHLSIGPYRRGNVTFRAEFGRIILEEIDPSGLAFNCAETASHGWTKAELLSNLNNDLRENKNILFTKVLSTYAYDIEDMINTKVDGNRLWEDKPKHVRAVYSFHCSLRSEKELSPFIIDIEDNDSGGGFTYTARTAYDAPGAVKQVPVYIHSICRHWDLRVVTSHIQTDDVDAMYGAFAKYLINSLSIQTTTKGGTEIMFAVPVNLPVEVKQVRVLTKWRRHSLDGRSALEVTEVLELATAPYSEGPYSGAAYNTYEAMRSHPWVGKTNKKNRDEGKPARWYEVAVVSLELEALCKQNTRLGVGEKAKWDAKDLGDTGVLSSLYGPALHMVRQMDHVGRLDNNHLSGAYGRLLLQSNKAVTQVPGAMPA</sequence>
<dbReference type="EMBL" id="MU853555">
    <property type="protein sequence ID" value="KAK4147864.1"/>
    <property type="molecule type" value="Genomic_DNA"/>
</dbReference>
<feature type="compositionally biased region" description="Polar residues" evidence="1">
    <location>
        <begin position="514"/>
        <end position="528"/>
    </location>
</feature>
<name>A0AAN6ZRZ3_9PEZI</name>
<gene>
    <name evidence="2" type="ORF">C8A04DRAFT_33948</name>
</gene>
<comment type="caution">
    <text evidence="2">The sequence shown here is derived from an EMBL/GenBank/DDBJ whole genome shotgun (WGS) entry which is preliminary data.</text>
</comment>
<reference evidence="2" key="1">
    <citation type="journal article" date="2023" name="Mol. Phylogenet. Evol.">
        <title>Genome-scale phylogeny and comparative genomics of the fungal order Sordariales.</title>
        <authorList>
            <person name="Hensen N."/>
            <person name="Bonometti L."/>
            <person name="Westerberg I."/>
            <person name="Brannstrom I.O."/>
            <person name="Guillou S."/>
            <person name="Cros-Aarteil S."/>
            <person name="Calhoun S."/>
            <person name="Haridas S."/>
            <person name="Kuo A."/>
            <person name="Mondo S."/>
            <person name="Pangilinan J."/>
            <person name="Riley R."/>
            <person name="LaButti K."/>
            <person name="Andreopoulos B."/>
            <person name="Lipzen A."/>
            <person name="Chen C."/>
            <person name="Yan M."/>
            <person name="Daum C."/>
            <person name="Ng V."/>
            <person name="Clum A."/>
            <person name="Steindorff A."/>
            <person name="Ohm R.A."/>
            <person name="Martin F."/>
            <person name="Silar P."/>
            <person name="Natvig D.O."/>
            <person name="Lalanne C."/>
            <person name="Gautier V."/>
            <person name="Ament-Velasquez S.L."/>
            <person name="Kruys A."/>
            <person name="Hutchinson M.I."/>
            <person name="Powell A.J."/>
            <person name="Barry K."/>
            <person name="Miller A.N."/>
            <person name="Grigoriev I.V."/>
            <person name="Debuchy R."/>
            <person name="Gladieux P."/>
            <person name="Hiltunen Thoren M."/>
            <person name="Johannesson H."/>
        </authorList>
    </citation>
    <scope>NUCLEOTIDE SEQUENCE</scope>
    <source>
        <strain evidence="2">CBS 141.50</strain>
    </source>
</reference>
<accession>A0AAN6ZRZ3</accession>